<dbReference type="InterPro" id="IPR011330">
    <property type="entry name" value="Glyco_hydro/deAcase_b/a-brl"/>
</dbReference>
<evidence type="ECO:0000313" key="6">
    <source>
        <dbReference type="Proteomes" id="UP000027586"/>
    </source>
</evidence>
<dbReference type="GO" id="GO:0016020">
    <property type="term" value="C:membrane"/>
    <property type="evidence" value="ECO:0007669"/>
    <property type="project" value="TreeGrafter"/>
</dbReference>
<dbReference type="AlphaFoldDB" id="A0A068RSE2"/>
<accession>A0A068RSE2</accession>
<keyword evidence="6" id="KW-1185">Reference proteome</keyword>
<dbReference type="PANTHER" id="PTHR10587:SF133">
    <property type="entry name" value="CHITIN DEACETYLASE 1-RELATED"/>
    <property type="match status" value="1"/>
</dbReference>
<organism evidence="5 6">
    <name type="scientific">Lichtheimia corymbifera JMRC:FSU:9682</name>
    <dbReference type="NCBI Taxonomy" id="1263082"/>
    <lineage>
        <taxon>Eukaryota</taxon>
        <taxon>Fungi</taxon>
        <taxon>Fungi incertae sedis</taxon>
        <taxon>Mucoromycota</taxon>
        <taxon>Mucoromycotina</taxon>
        <taxon>Mucoromycetes</taxon>
        <taxon>Mucorales</taxon>
        <taxon>Lichtheimiaceae</taxon>
        <taxon>Lichtheimia</taxon>
    </lineage>
</organism>
<proteinExistence type="predicted"/>
<keyword evidence="1" id="KW-0479">Metal-binding</keyword>
<dbReference type="Proteomes" id="UP000027586">
    <property type="component" value="Unassembled WGS sequence"/>
</dbReference>
<dbReference type="InterPro" id="IPR050248">
    <property type="entry name" value="Polysacc_deacetylase_ArnD"/>
</dbReference>
<keyword evidence="3" id="KW-0732">Signal</keyword>
<evidence type="ECO:0000256" key="2">
    <source>
        <dbReference type="ARBA" id="ARBA00022801"/>
    </source>
</evidence>
<dbReference type="PROSITE" id="PS51677">
    <property type="entry name" value="NODB"/>
    <property type="match status" value="1"/>
</dbReference>
<dbReference type="GO" id="GO:0004099">
    <property type="term" value="F:chitin deacetylase activity"/>
    <property type="evidence" value="ECO:0007669"/>
    <property type="project" value="TreeGrafter"/>
</dbReference>
<evidence type="ECO:0000313" key="5">
    <source>
        <dbReference type="EMBL" id="CDH52625.1"/>
    </source>
</evidence>
<keyword evidence="2" id="KW-0378">Hydrolase</keyword>
<dbReference type="Gene3D" id="3.20.20.370">
    <property type="entry name" value="Glycoside hydrolase/deacetylase"/>
    <property type="match status" value="1"/>
</dbReference>
<dbReference type="OrthoDB" id="407355at2759"/>
<evidence type="ECO:0000256" key="1">
    <source>
        <dbReference type="ARBA" id="ARBA00022723"/>
    </source>
</evidence>
<dbReference type="GO" id="GO:0046872">
    <property type="term" value="F:metal ion binding"/>
    <property type="evidence" value="ECO:0007669"/>
    <property type="project" value="UniProtKB-KW"/>
</dbReference>
<dbReference type="SUPFAM" id="SSF88713">
    <property type="entry name" value="Glycoside hydrolase/deacetylase"/>
    <property type="match status" value="1"/>
</dbReference>
<evidence type="ECO:0000256" key="3">
    <source>
        <dbReference type="SAM" id="SignalP"/>
    </source>
</evidence>
<feature type="domain" description="NodB homology" evidence="4">
    <location>
        <begin position="99"/>
        <end position="291"/>
    </location>
</feature>
<dbReference type="PANTHER" id="PTHR10587">
    <property type="entry name" value="GLYCOSYL TRANSFERASE-RELATED"/>
    <property type="match status" value="1"/>
</dbReference>
<dbReference type="InterPro" id="IPR002509">
    <property type="entry name" value="NODB_dom"/>
</dbReference>
<gene>
    <name evidence="5" type="ORF">LCOR_04079.1</name>
</gene>
<evidence type="ECO:0000259" key="4">
    <source>
        <dbReference type="PROSITE" id="PS51677"/>
    </source>
</evidence>
<feature type="signal peptide" evidence="3">
    <location>
        <begin position="1"/>
        <end position="25"/>
    </location>
</feature>
<dbReference type="GO" id="GO:0005975">
    <property type="term" value="P:carbohydrate metabolic process"/>
    <property type="evidence" value="ECO:0007669"/>
    <property type="project" value="InterPro"/>
</dbReference>
<dbReference type="GO" id="GO:0009272">
    <property type="term" value="P:fungal-type cell wall biogenesis"/>
    <property type="evidence" value="ECO:0007669"/>
    <property type="project" value="UniProtKB-ARBA"/>
</dbReference>
<reference evidence="5" key="1">
    <citation type="submission" date="2013-08" db="EMBL/GenBank/DDBJ databases">
        <title>Gene expansion shapes genome architecture in the human pathogen Lichtheimia corymbifera: an evolutionary genomics analysis in the ancient terrestrial Mucorales (Mucoromycotina).</title>
        <authorList>
            <person name="Schwartze V.U."/>
            <person name="Winter S."/>
            <person name="Shelest E."/>
            <person name="Marcet-Houben M."/>
            <person name="Horn F."/>
            <person name="Wehner S."/>
            <person name="Hoffmann K."/>
            <person name="Riege K."/>
            <person name="Sammeth M."/>
            <person name="Nowrousian M."/>
            <person name="Valiante V."/>
            <person name="Linde J."/>
            <person name="Jacobsen I.D."/>
            <person name="Marz M."/>
            <person name="Brakhage A.A."/>
            <person name="Gabaldon T."/>
            <person name="Bocker S."/>
            <person name="Voigt K."/>
        </authorList>
    </citation>
    <scope>NUCLEOTIDE SEQUENCE [LARGE SCALE GENOMIC DNA]</scope>
    <source>
        <strain evidence="5">FSU 9682</strain>
    </source>
</reference>
<dbReference type="VEuPathDB" id="FungiDB:LCOR_04079.1"/>
<dbReference type="Pfam" id="PF01522">
    <property type="entry name" value="Polysacc_deac_1"/>
    <property type="match status" value="1"/>
</dbReference>
<comment type="caution">
    <text evidence="5">The sequence shown here is derived from an EMBL/GenBank/DDBJ whole genome shotgun (WGS) entry which is preliminary data.</text>
</comment>
<sequence>MYFSTKGRFSSIAAALICMASVAQAQFQFKDTYPTIRSIPAIKPEWRDLIANASITNAPIRTRTPDGNVDMSTVTDDPYCTWSFDRCIAKDDLYTCPTGQYAVTFDDGPSEFSPKLYDYLKSINVKTTFFMVGGQVLTHPDLVKRAYDDGHEIAMHTWSHTAMTTQSNEEIVAELKWNEQVIREVLGVSPRFFRPPFGNIDNRVRDIAKALGFIPVMWTHDTFDWGLTAPGSTFDVQWISNNITEWGRTNTTEGGISLSHDLYNSTVNAALNYIPVFQNYYDLTAAGQCNNVAPYKESNSTNSSKDGVSPSGDESAAAALMATPSWVFLLFTMILSRFL</sequence>
<feature type="chain" id="PRO_5001652746" evidence="3">
    <location>
        <begin position="26"/>
        <end position="339"/>
    </location>
</feature>
<dbReference type="STRING" id="1263082.A0A068RSE2"/>
<name>A0A068RSE2_9FUNG</name>
<protein>
    <submittedName>
        <fullName evidence="5">Chitin deacetylase</fullName>
    </submittedName>
</protein>
<dbReference type="EMBL" id="CBTN010000014">
    <property type="protein sequence ID" value="CDH52625.1"/>
    <property type="molecule type" value="Genomic_DNA"/>
</dbReference>